<evidence type="ECO:0000313" key="3">
    <source>
        <dbReference type="EMBL" id="ALI37069.1"/>
    </source>
</evidence>
<gene>
    <name evidence="3" type="primary">entB_2</name>
    <name evidence="3" type="ORF">NMY3_02880</name>
</gene>
<dbReference type="AlphaFoldDB" id="A0A654M3Q1"/>
<keyword evidence="4" id="KW-1185">Reference proteome</keyword>
<dbReference type="Pfam" id="PF00857">
    <property type="entry name" value="Isochorismatase"/>
    <property type="match status" value="1"/>
</dbReference>
<dbReference type="Proteomes" id="UP000058925">
    <property type="component" value="Chromosome"/>
</dbReference>
<dbReference type="OrthoDB" id="9194at2157"/>
<dbReference type="Gene3D" id="3.40.50.850">
    <property type="entry name" value="Isochorismatase-like"/>
    <property type="match status" value="1"/>
</dbReference>
<dbReference type="RefSeq" id="WP_196816215.1">
    <property type="nucleotide sequence ID" value="NZ_CP012850.1"/>
</dbReference>
<dbReference type="PANTHER" id="PTHR43540">
    <property type="entry name" value="PEROXYUREIDOACRYLATE/UREIDOACRYLATE AMIDOHYDROLASE-RELATED"/>
    <property type="match status" value="1"/>
</dbReference>
<dbReference type="InterPro" id="IPR000868">
    <property type="entry name" value="Isochorismatase-like_dom"/>
</dbReference>
<dbReference type="PANTHER" id="PTHR43540:SF6">
    <property type="entry name" value="ISOCHORISMATASE-LIKE DOMAIN-CONTAINING PROTEIN"/>
    <property type="match status" value="1"/>
</dbReference>
<dbReference type="GO" id="GO:0008908">
    <property type="term" value="F:isochorismatase activity"/>
    <property type="evidence" value="ECO:0007669"/>
    <property type="project" value="UniProtKB-EC"/>
</dbReference>
<sequence length="192" mass="21741">MSRHAILVIDMQNDFVKGKLKCERASKIIHNIQTLLTEARKNDIPIFYCIDEHLPIDNYELDLWGPHAMKGTEGQKIIDELNPTDIDYVIPKRTYSAFDGTGLDRALNGLYGGKGVDTVIITGLHTNICDRHSSYDAFTRGLKIIVAEDGVEAFTEEEHLSGLEYIKRMYGADIKKINEIIKLFKQTGQDLK</sequence>
<dbReference type="InterPro" id="IPR050272">
    <property type="entry name" value="Isochorismatase-like_hydrls"/>
</dbReference>
<accession>A0A654M3Q1</accession>
<protein>
    <submittedName>
        <fullName evidence="3">Isochorismatase</fullName>
        <ecNumber evidence="3">3.3.2.1</ecNumber>
    </submittedName>
</protein>
<dbReference type="InterPro" id="IPR036380">
    <property type="entry name" value="Isochorismatase-like_sf"/>
</dbReference>
<keyword evidence="1 3" id="KW-0378">Hydrolase</keyword>
<feature type="domain" description="Isochorismatase-like" evidence="2">
    <location>
        <begin position="5"/>
        <end position="170"/>
    </location>
</feature>
<dbReference type="GeneID" id="60422765"/>
<dbReference type="EC" id="3.3.2.1" evidence="3"/>
<proteinExistence type="predicted"/>
<evidence type="ECO:0000259" key="2">
    <source>
        <dbReference type="Pfam" id="PF00857"/>
    </source>
</evidence>
<dbReference type="EMBL" id="CP012850">
    <property type="protein sequence ID" value="ALI37069.1"/>
    <property type="molecule type" value="Genomic_DNA"/>
</dbReference>
<organism evidence="3 4">
    <name type="scientific">Candidatus Nitrosocosmicus oleophilus</name>
    <dbReference type="NCBI Taxonomy" id="1353260"/>
    <lineage>
        <taxon>Archaea</taxon>
        <taxon>Nitrososphaerota</taxon>
        <taxon>Nitrososphaeria</taxon>
        <taxon>Nitrososphaerales</taxon>
        <taxon>Nitrososphaeraceae</taxon>
        <taxon>Candidatus Nitrosocosmicus</taxon>
    </lineage>
</organism>
<dbReference type="SUPFAM" id="SSF52499">
    <property type="entry name" value="Isochorismatase-like hydrolases"/>
    <property type="match status" value="1"/>
</dbReference>
<evidence type="ECO:0000313" key="4">
    <source>
        <dbReference type="Proteomes" id="UP000058925"/>
    </source>
</evidence>
<name>A0A654M3Q1_9ARCH</name>
<dbReference type="KEGG" id="taa:NMY3_02880"/>
<dbReference type="CDD" id="cd00431">
    <property type="entry name" value="cysteine_hydrolases"/>
    <property type="match status" value="1"/>
</dbReference>
<reference evidence="4" key="1">
    <citation type="submission" date="2015-10" db="EMBL/GenBank/DDBJ databases">
        <title>Niche specialization of a soil ammonia-oxidizing archaeon, Candidatus Nitrosocosmicus oleophilus.</title>
        <authorList>
            <person name="Jung M.-Y."/>
            <person name="Rhee S.-K."/>
        </authorList>
    </citation>
    <scope>NUCLEOTIDE SEQUENCE [LARGE SCALE GENOMIC DNA]</scope>
    <source>
        <strain evidence="4">MY3</strain>
    </source>
</reference>
<evidence type="ECO:0000256" key="1">
    <source>
        <dbReference type="ARBA" id="ARBA00022801"/>
    </source>
</evidence>